<dbReference type="Pfam" id="PF00651">
    <property type="entry name" value="BTB"/>
    <property type="match status" value="1"/>
</dbReference>
<protein>
    <recommendedName>
        <fullName evidence="2">BTB domain-containing protein</fullName>
    </recommendedName>
</protein>
<evidence type="ECO:0000313" key="3">
    <source>
        <dbReference type="Ensembl" id="ENSPSTP00000021732.1"/>
    </source>
</evidence>
<evidence type="ECO:0000313" key="4">
    <source>
        <dbReference type="Proteomes" id="UP000694428"/>
    </source>
</evidence>
<dbReference type="InterPro" id="IPR050457">
    <property type="entry name" value="ZnFinger_BTB_dom_contain"/>
</dbReference>
<dbReference type="Gene3D" id="3.30.710.10">
    <property type="entry name" value="Potassium Channel Kv1.1, Chain A"/>
    <property type="match status" value="1"/>
</dbReference>
<dbReference type="SUPFAM" id="SSF54695">
    <property type="entry name" value="POZ domain"/>
    <property type="match status" value="1"/>
</dbReference>
<name>A0A8C9FZB5_PAVCR</name>
<dbReference type="Ensembl" id="ENSPSTT00000022818.1">
    <property type="protein sequence ID" value="ENSPSTP00000021732.1"/>
    <property type="gene ID" value="ENSPSTG00000015882.1"/>
</dbReference>
<reference evidence="3" key="1">
    <citation type="submission" date="2025-08" db="UniProtKB">
        <authorList>
            <consortium name="Ensembl"/>
        </authorList>
    </citation>
    <scope>IDENTIFICATION</scope>
</reference>
<dbReference type="PANTHER" id="PTHR46105">
    <property type="entry name" value="AGAP004733-PA"/>
    <property type="match status" value="1"/>
</dbReference>
<dbReference type="AlphaFoldDB" id="A0A8C9FZB5"/>
<dbReference type="GO" id="GO:0000981">
    <property type="term" value="F:DNA-binding transcription factor activity, RNA polymerase II-specific"/>
    <property type="evidence" value="ECO:0007669"/>
    <property type="project" value="TreeGrafter"/>
</dbReference>
<feature type="region of interest" description="Disordered" evidence="1">
    <location>
        <begin position="1"/>
        <end position="22"/>
    </location>
</feature>
<feature type="compositionally biased region" description="Basic and acidic residues" evidence="1">
    <location>
        <begin position="46"/>
        <end position="58"/>
    </location>
</feature>
<reference evidence="3" key="2">
    <citation type="submission" date="2025-09" db="UniProtKB">
        <authorList>
            <consortium name="Ensembl"/>
        </authorList>
    </citation>
    <scope>IDENTIFICATION</scope>
</reference>
<dbReference type="PANTHER" id="PTHR46105:SF28">
    <property type="entry name" value="ZINC FINGER PROTEIN 37-LIKE"/>
    <property type="match status" value="1"/>
</dbReference>
<keyword evidence="4" id="KW-1185">Reference proteome</keyword>
<feature type="domain" description="BTB" evidence="2">
    <location>
        <begin position="76"/>
        <end position="101"/>
    </location>
</feature>
<organism evidence="3 4">
    <name type="scientific">Pavo cristatus</name>
    <name type="common">Indian peafowl</name>
    <name type="synonym">Blue peafowl</name>
    <dbReference type="NCBI Taxonomy" id="9049"/>
    <lineage>
        <taxon>Eukaryota</taxon>
        <taxon>Metazoa</taxon>
        <taxon>Chordata</taxon>
        <taxon>Craniata</taxon>
        <taxon>Vertebrata</taxon>
        <taxon>Euteleostomi</taxon>
        <taxon>Archelosauria</taxon>
        <taxon>Archosauria</taxon>
        <taxon>Dinosauria</taxon>
        <taxon>Saurischia</taxon>
        <taxon>Theropoda</taxon>
        <taxon>Coelurosauria</taxon>
        <taxon>Aves</taxon>
        <taxon>Neognathae</taxon>
        <taxon>Galloanserae</taxon>
        <taxon>Galliformes</taxon>
        <taxon>Phasianidae</taxon>
        <taxon>Phasianinae</taxon>
        <taxon>Pavo</taxon>
    </lineage>
</organism>
<dbReference type="InterPro" id="IPR011333">
    <property type="entry name" value="SKP1/BTB/POZ_sf"/>
</dbReference>
<dbReference type="GO" id="GO:0000978">
    <property type="term" value="F:RNA polymerase II cis-regulatory region sequence-specific DNA binding"/>
    <property type="evidence" value="ECO:0007669"/>
    <property type="project" value="TreeGrafter"/>
</dbReference>
<accession>A0A8C9FZB5</accession>
<evidence type="ECO:0000256" key="1">
    <source>
        <dbReference type="SAM" id="MobiDB-lite"/>
    </source>
</evidence>
<feature type="region of interest" description="Disordered" evidence="1">
    <location>
        <begin position="39"/>
        <end position="58"/>
    </location>
</feature>
<sequence length="117" mass="12151">MAAYGGLREPGGTGEHRGGTEEKIMEGLRGCGGGVGAWSAAPAPRSPRERNGMEFPEHSRQLLRGLREQRAQGFLCDCTVLVGSAPFPAHRAVLAACSAFFHIAGGGARGPALLLVP</sequence>
<proteinExistence type="predicted"/>
<evidence type="ECO:0000259" key="2">
    <source>
        <dbReference type="PROSITE" id="PS50097"/>
    </source>
</evidence>
<dbReference type="InterPro" id="IPR000210">
    <property type="entry name" value="BTB/POZ_dom"/>
</dbReference>
<dbReference type="PROSITE" id="PS50097">
    <property type="entry name" value="BTB"/>
    <property type="match status" value="1"/>
</dbReference>
<dbReference type="Proteomes" id="UP000694428">
    <property type="component" value="Unplaced"/>
</dbReference>